<organism evidence="1 2">
    <name type="scientific">Arctium lappa</name>
    <name type="common">Greater burdock</name>
    <name type="synonym">Lappa major</name>
    <dbReference type="NCBI Taxonomy" id="4217"/>
    <lineage>
        <taxon>Eukaryota</taxon>
        <taxon>Viridiplantae</taxon>
        <taxon>Streptophyta</taxon>
        <taxon>Embryophyta</taxon>
        <taxon>Tracheophyta</taxon>
        <taxon>Spermatophyta</taxon>
        <taxon>Magnoliopsida</taxon>
        <taxon>eudicotyledons</taxon>
        <taxon>Gunneridae</taxon>
        <taxon>Pentapetalae</taxon>
        <taxon>asterids</taxon>
        <taxon>campanulids</taxon>
        <taxon>Asterales</taxon>
        <taxon>Asteraceae</taxon>
        <taxon>Carduoideae</taxon>
        <taxon>Cardueae</taxon>
        <taxon>Arctiinae</taxon>
        <taxon>Arctium</taxon>
    </lineage>
</organism>
<sequence>MGPCQASFDWKVSRSRSVGCDGWSFFGDFFKQISAGFDDRTLRLVESQWEGKLKVSDNGGQDCFKERVRCDGLFSGFMIRSSSSSSSTSSYWVGSNSNEGNVKAV</sequence>
<reference evidence="2" key="1">
    <citation type="journal article" date="2022" name="Mol. Ecol. Resour.">
        <title>The genomes of chicory, endive, great burdock and yacon provide insights into Asteraceae palaeo-polyploidization history and plant inulin production.</title>
        <authorList>
            <person name="Fan W."/>
            <person name="Wang S."/>
            <person name="Wang H."/>
            <person name="Wang A."/>
            <person name="Jiang F."/>
            <person name="Liu H."/>
            <person name="Zhao H."/>
            <person name="Xu D."/>
            <person name="Zhang Y."/>
        </authorList>
    </citation>
    <scope>NUCLEOTIDE SEQUENCE [LARGE SCALE GENOMIC DNA]</scope>
    <source>
        <strain evidence="2">cv. Niubang</strain>
    </source>
</reference>
<reference evidence="1 2" key="2">
    <citation type="journal article" date="2022" name="Mol. Ecol. Resour.">
        <title>The genomes of chicory, endive, great burdock and yacon provide insights into Asteraceae paleo-polyploidization history and plant inulin production.</title>
        <authorList>
            <person name="Fan W."/>
            <person name="Wang S."/>
            <person name="Wang H."/>
            <person name="Wang A."/>
            <person name="Jiang F."/>
            <person name="Liu H."/>
            <person name="Zhao H."/>
            <person name="Xu D."/>
            <person name="Zhang Y."/>
        </authorList>
    </citation>
    <scope>NUCLEOTIDE SEQUENCE [LARGE SCALE GENOMIC DNA]</scope>
    <source>
        <strain evidence="2">cv. Niubang</strain>
    </source>
</reference>
<keyword evidence="2" id="KW-1185">Reference proteome</keyword>
<comment type="caution">
    <text evidence="1">The sequence shown here is derived from an EMBL/GenBank/DDBJ whole genome shotgun (WGS) entry which is preliminary data.</text>
</comment>
<evidence type="ECO:0000313" key="1">
    <source>
        <dbReference type="EMBL" id="KAI3769219.1"/>
    </source>
</evidence>
<gene>
    <name evidence="1" type="ORF">L6452_00319</name>
</gene>
<dbReference type="Proteomes" id="UP001055879">
    <property type="component" value="Linkage Group LG01"/>
</dbReference>
<name>A0ACB9FDP8_ARCLA</name>
<proteinExistence type="predicted"/>
<accession>A0ACB9FDP8</accession>
<dbReference type="EMBL" id="CM042047">
    <property type="protein sequence ID" value="KAI3769219.1"/>
    <property type="molecule type" value="Genomic_DNA"/>
</dbReference>
<protein>
    <submittedName>
        <fullName evidence="1">Uncharacterized protein</fullName>
    </submittedName>
</protein>
<evidence type="ECO:0000313" key="2">
    <source>
        <dbReference type="Proteomes" id="UP001055879"/>
    </source>
</evidence>